<reference evidence="1 2" key="1">
    <citation type="journal article" date="2022" name="DNA Res.">
        <title>Chromosomal-level genome assembly of the orchid tree Bauhinia variegata (Leguminosae; Cercidoideae) supports the allotetraploid origin hypothesis of Bauhinia.</title>
        <authorList>
            <person name="Zhong Y."/>
            <person name="Chen Y."/>
            <person name="Zheng D."/>
            <person name="Pang J."/>
            <person name="Liu Y."/>
            <person name="Luo S."/>
            <person name="Meng S."/>
            <person name="Qian L."/>
            <person name="Wei D."/>
            <person name="Dai S."/>
            <person name="Zhou R."/>
        </authorList>
    </citation>
    <scope>NUCLEOTIDE SEQUENCE [LARGE SCALE GENOMIC DNA]</scope>
    <source>
        <strain evidence="1">BV-YZ2020</strain>
    </source>
</reference>
<name>A0ACB9Q6F5_BAUVA</name>
<accession>A0ACB9Q6F5</accession>
<evidence type="ECO:0000313" key="2">
    <source>
        <dbReference type="Proteomes" id="UP000828941"/>
    </source>
</evidence>
<proteinExistence type="predicted"/>
<evidence type="ECO:0000313" key="1">
    <source>
        <dbReference type="EMBL" id="KAI4355441.1"/>
    </source>
</evidence>
<dbReference type="Proteomes" id="UP000828941">
    <property type="component" value="Chromosome 2"/>
</dbReference>
<sequence>MGRSPCCSKEGLNRGAWTATEDKILTEYIKIHGEGKWRHLPKKAGLKRCGKSCRLRWLNYLRPDIKRGNITDDEQELIIRLHNLLGNRWSLIAGRLPGRTDNEIKNYWNTNIGKKIQNGNPISSTLPNSSQHKTNLKTQKQNPNPPNMGSCVFRTKATRCTKVILTQEPQRLGAPLMAEPFKAMTHDNSHDYKMEDGAGARSDMSPSTPPFETEGQNPLDFMVDFEMDQTFFSDLFKMDFPEPSRFENNIQDNNNVSVSDKSQASPKSNDVVDTPTPLLSEDSLHGTGGFQSMATLGDHEFDWL</sequence>
<dbReference type="EMBL" id="CM039427">
    <property type="protein sequence ID" value="KAI4355441.1"/>
    <property type="molecule type" value="Genomic_DNA"/>
</dbReference>
<organism evidence="1 2">
    <name type="scientific">Bauhinia variegata</name>
    <name type="common">Purple orchid tree</name>
    <name type="synonym">Phanera variegata</name>
    <dbReference type="NCBI Taxonomy" id="167791"/>
    <lineage>
        <taxon>Eukaryota</taxon>
        <taxon>Viridiplantae</taxon>
        <taxon>Streptophyta</taxon>
        <taxon>Embryophyta</taxon>
        <taxon>Tracheophyta</taxon>
        <taxon>Spermatophyta</taxon>
        <taxon>Magnoliopsida</taxon>
        <taxon>eudicotyledons</taxon>
        <taxon>Gunneridae</taxon>
        <taxon>Pentapetalae</taxon>
        <taxon>rosids</taxon>
        <taxon>fabids</taxon>
        <taxon>Fabales</taxon>
        <taxon>Fabaceae</taxon>
        <taxon>Cercidoideae</taxon>
        <taxon>Cercideae</taxon>
        <taxon>Bauhiniinae</taxon>
        <taxon>Bauhinia</taxon>
    </lineage>
</organism>
<keyword evidence="2" id="KW-1185">Reference proteome</keyword>
<comment type="caution">
    <text evidence="1">The sequence shown here is derived from an EMBL/GenBank/DDBJ whole genome shotgun (WGS) entry which is preliminary data.</text>
</comment>
<gene>
    <name evidence="1" type="ORF">L6164_004216</name>
</gene>
<protein>
    <submittedName>
        <fullName evidence="1">Uncharacterized protein</fullName>
    </submittedName>
</protein>